<feature type="transmembrane region" description="Helical" evidence="1">
    <location>
        <begin position="29"/>
        <end position="49"/>
    </location>
</feature>
<organism evidence="2 3">
    <name type="scientific">Halomicrobium mukohataei</name>
    <dbReference type="NCBI Taxonomy" id="57705"/>
    <lineage>
        <taxon>Archaea</taxon>
        <taxon>Methanobacteriati</taxon>
        <taxon>Methanobacteriota</taxon>
        <taxon>Stenosarchaea group</taxon>
        <taxon>Halobacteria</taxon>
        <taxon>Halobacteriales</taxon>
        <taxon>Haloarculaceae</taxon>
        <taxon>Halomicrobium</taxon>
    </lineage>
</organism>
<dbReference type="Proteomes" id="UP000608662">
    <property type="component" value="Unassembled WGS sequence"/>
</dbReference>
<reference evidence="2" key="1">
    <citation type="submission" date="2019-12" db="EMBL/GenBank/DDBJ databases">
        <title>Whole-genome sequence of Halomicrobium mukohataei pws1.</title>
        <authorList>
            <person name="Verma D.K."/>
            <person name="Gopal K."/>
            <person name="Prasad E.S."/>
        </authorList>
    </citation>
    <scope>NUCLEOTIDE SEQUENCE</scope>
    <source>
        <strain evidence="2">Pws1</strain>
    </source>
</reference>
<keyword evidence="1" id="KW-0472">Membrane</keyword>
<evidence type="ECO:0000256" key="1">
    <source>
        <dbReference type="SAM" id="Phobius"/>
    </source>
</evidence>
<dbReference type="OrthoDB" id="218673at2157"/>
<keyword evidence="1" id="KW-0812">Transmembrane</keyword>
<dbReference type="AlphaFoldDB" id="A0A847UFA5"/>
<dbReference type="EMBL" id="WOYG01000001">
    <property type="protein sequence ID" value="NLV09768.1"/>
    <property type="molecule type" value="Genomic_DNA"/>
</dbReference>
<evidence type="ECO:0000313" key="2">
    <source>
        <dbReference type="EMBL" id="NLV09768.1"/>
    </source>
</evidence>
<accession>A0A847UFA5</accession>
<name>A0A847UFA5_9EURY</name>
<proteinExistence type="predicted"/>
<evidence type="ECO:0000313" key="3">
    <source>
        <dbReference type="Proteomes" id="UP000608662"/>
    </source>
</evidence>
<dbReference type="GeneID" id="94362420"/>
<comment type="caution">
    <text evidence="2">The sequence shown here is derived from an EMBL/GenBank/DDBJ whole genome shotgun (WGS) entry which is preliminary data.</text>
</comment>
<sequence length="86" mass="9050">MSNDLADEQPDRSLSGIEFLTGEDPSAGSFLLVVGIVTCVFIAAFQFTLPEPISTVLTSLVVVLAVISFLLGAILDALGYFDVPDS</sequence>
<dbReference type="RefSeq" id="WP_153552835.1">
    <property type="nucleotide sequence ID" value="NZ_WOYG01000001.1"/>
</dbReference>
<keyword evidence="1" id="KW-1133">Transmembrane helix</keyword>
<protein>
    <submittedName>
        <fullName evidence="2">Uncharacterized protein</fullName>
    </submittedName>
</protein>
<gene>
    <name evidence="2" type="ORF">GOC74_07470</name>
</gene>
<feature type="transmembrane region" description="Helical" evidence="1">
    <location>
        <begin position="56"/>
        <end position="81"/>
    </location>
</feature>